<dbReference type="GO" id="GO:0015658">
    <property type="term" value="F:branched-chain amino acid transmembrane transporter activity"/>
    <property type="evidence" value="ECO:0007669"/>
    <property type="project" value="InterPro"/>
</dbReference>
<dbReference type="CDD" id="cd06581">
    <property type="entry name" value="TM_PBP1_LivM_like"/>
    <property type="match status" value="1"/>
</dbReference>
<dbReference type="Pfam" id="PF02653">
    <property type="entry name" value="BPD_transp_2"/>
    <property type="match status" value="1"/>
</dbReference>
<sequence length="313" mass="34072">MFTPQFLITVVTLVGIFGVLTVALNLELGEAGMIDFGLVAFFAAGAFVYAIFTQPPPTALQQYLWGLELPIWIGLLAGGLAASLFALLTGSLTLRLRGEYFALTTFAFAEVFGSFLVNEPRFGNGTVGLVGLKRPYREIIGIEYDVFLALVSLALLIVVVIGAQRIIKSPYGRTLRMLRDDEVGALTSGKPVARYRLQVFLLAAFVMGISGGLYVWFTTLVTPTLFTAGVTFLIWIALIVGGIGSTWRAVFGITIIVLFEELVRLVPYSTVRSAQIATSLRLSGLGLLLIVFLRWQPVLRLGDRIKKARASAQ</sequence>
<feature type="transmembrane region" description="Helical" evidence="6">
    <location>
        <begin position="146"/>
        <end position="167"/>
    </location>
</feature>
<dbReference type="AlphaFoldDB" id="A0A3B0T886"/>
<evidence type="ECO:0000256" key="1">
    <source>
        <dbReference type="ARBA" id="ARBA00004651"/>
    </source>
</evidence>
<protein>
    <recommendedName>
        <fullName evidence="8">Branched-chain amino acid transport system permease protein LivM (TC 3.A.1.4.1)</fullName>
    </recommendedName>
</protein>
<comment type="subcellular location">
    <subcellularLocation>
        <location evidence="1">Cell membrane</location>
        <topology evidence="1">Multi-pass membrane protein</topology>
    </subcellularLocation>
</comment>
<proteinExistence type="predicted"/>
<feature type="transmembrane region" description="Helical" evidence="6">
    <location>
        <begin position="100"/>
        <end position="117"/>
    </location>
</feature>
<accession>A0A3B0T886</accession>
<reference evidence="7" key="1">
    <citation type="submission" date="2018-06" db="EMBL/GenBank/DDBJ databases">
        <authorList>
            <person name="Zhirakovskaya E."/>
        </authorList>
    </citation>
    <scope>NUCLEOTIDE SEQUENCE</scope>
</reference>
<evidence type="ECO:0008006" key="8">
    <source>
        <dbReference type="Google" id="ProtNLM"/>
    </source>
</evidence>
<organism evidence="7">
    <name type="scientific">hydrothermal vent metagenome</name>
    <dbReference type="NCBI Taxonomy" id="652676"/>
    <lineage>
        <taxon>unclassified sequences</taxon>
        <taxon>metagenomes</taxon>
        <taxon>ecological metagenomes</taxon>
    </lineage>
</organism>
<feature type="transmembrane region" description="Helical" evidence="6">
    <location>
        <begin position="223"/>
        <end position="243"/>
    </location>
</feature>
<dbReference type="PANTHER" id="PTHR30482:SF10">
    <property type="entry name" value="HIGH-AFFINITY BRANCHED-CHAIN AMINO ACID TRANSPORT PROTEIN BRAE"/>
    <property type="match status" value="1"/>
</dbReference>
<feature type="transmembrane region" description="Helical" evidence="6">
    <location>
        <begin position="64"/>
        <end position="88"/>
    </location>
</feature>
<keyword evidence="2" id="KW-1003">Cell membrane</keyword>
<feature type="transmembrane region" description="Helical" evidence="6">
    <location>
        <begin position="6"/>
        <end position="26"/>
    </location>
</feature>
<feature type="transmembrane region" description="Helical" evidence="6">
    <location>
        <begin position="199"/>
        <end position="217"/>
    </location>
</feature>
<keyword evidence="5 6" id="KW-0472">Membrane</keyword>
<keyword evidence="3 6" id="KW-0812">Transmembrane</keyword>
<evidence type="ECO:0000256" key="3">
    <source>
        <dbReference type="ARBA" id="ARBA00022692"/>
    </source>
</evidence>
<evidence type="ECO:0000256" key="4">
    <source>
        <dbReference type="ARBA" id="ARBA00022989"/>
    </source>
</evidence>
<name>A0A3B0T886_9ZZZZ</name>
<dbReference type="InterPro" id="IPR001851">
    <property type="entry name" value="ABC_transp_permease"/>
</dbReference>
<evidence type="ECO:0000256" key="2">
    <source>
        <dbReference type="ARBA" id="ARBA00022475"/>
    </source>
</evidence>
<keyword evidence="4 6" id="KW-1133">Transmembrane helix</keyword>
<dbReference type="PANTHER" id="PTHR30482">
    <property type="entry name" value="HIGH-AFFINITY BRANCHED-CHAIN AMINO ACID TRANSPORT SYSTEM PERMEASE"/>
    <property type="match status" value="1"/>
</dbReference>
<evidence type="ECO:0000256" key="5">
    <source>
        <dbReference type="ARBA" id="ARBA00023136"/>
    </source>
</evidence>
<feature type="transmembrane region" description="Helical" evidence="6">
    <location>
        <begin position="33"/>
        <end position="52"/>
    </location>
</feature>
<gene>
    <name evidence="7" type="ORF">MNBD_ACTINO02-887</name>
</gene>
<evidence type="ECO:0000313" key="7">
    <source>
        <dbReference type="EMBL" id="VAW08389.1"/>
    </source>
</evidence>
<dbReference type="InterPro" id="IPR043428">
    <property type="entry name" value="LivM-like"/>
</dbReference>
<evidence type="ECO:0000256" key="6">
    <source>
        <dbReference type="SAM" id="Phobius"/>
    </source>
</evidence>
<dbReference type="EMBL" id="UOEK01000461">
    <property type="protein sequence ID" value="VAW08389.1"/>
    <property type="molecule type" value="Genomic_DNA"/>
</dbReference>
<dbReference type="GO" id="GO:0005886">
    <property type="term" value="C:plasma membrane"/>
    <property type="evidence" value="ECO:0007669"/>
    <property type="project" value="UniProtKB-SubCell"/>
</dbReference>